<feature type="compositionally biased region" description="Polar residues" evidence="1">
    <location>
        <begin position="109"/>
        <end position="118"/>
    </location>
</feature>
<feature type="region of interest" description="Disordered" evidence="1">
    <location>
        <begin position="81"/>
        <end position="146"/>
    </location>
</feature>
<gene>
    <name evidence="2" type="ORF">FRACYDRAFT_235518</name>
</gene>
<reference evidence="2 3" key="1">
    <citation type="submission" date="2016-09" db="EMBL/GenBank/DDBJ databases">
        <title>Extensive genetic diversity and differential bi-allelic expression allows diatom success in the polar Southern Ocean.</title>
        <authorList>
            <consortium name="DOE Joint Genome Institute"/>
            <person name="Mock T."/>
            <person name="Otillar R.P."/>
            <person name="Strauss J."/>
            <person name="Dupont C."/>
            <person name="Frickenhaus S."/>
            <person name="Maumus F."/>
            <person name="Mcmullan M."/>
            <person name="Sanges R."/>
            <person name="Schmutz J."/>
            <person name="Toseland A."/>
            <person name="Valas R."/>
            <person name="Veluchamy A."/>
            <person name="Ward B.J."/>
            <person name="Allen A."/>
            <person name="Barry K."/>
            <person name="Falciatore A."/>
            <person name="Ferrante M."/>
            <person name="Fortunato A.E."/>
            <person name="Gloeckner G."/>
            <person name="Gruber A."/>
            <person name="Hipkin R."/>
            <person name="Janech M."/>
            <person name="Kroth P."/>
            <person name="Leese F."/>
            <person name="Lindquist E."/>
            <person name="Lyon B.R."/>
            <person name="Martin J."/>
            <person name="Mayer C."/>
            <person name="Parker M."/>
            <person name="Quesneville H."/>
            <person name="Raymond J."/>
            <person name="Uhlig C."/>
            <person name="Valentin K.U."/>
            <person name="Worden A.Z."/>
            <person name="Armbrust E.V."/>
            <person name="Bowler C."/>
            <person name="Green B."/>
            <person name="Moulton V."/>
            <person name="Van Oosterhout C."/>
            <person name="Grigoriev I."/>
        </authorList>
    </citation>
    <scope>NUCLEOTIDE SEQUENCE [LARGE SCALE GENOMIC DNA]</scope>
    <source>
        <strain evidence="2 3">CCMP1102</strain>
    </source>
</reference>
<dbReference type="Proteomes" id="UP000095751">
    <property type="component" value="Unassembled WGS sequence"/>
</dbReference>
<dbReference type="EMBL" id="KV784355">
    <property type="protein sequence ID" value="OEU19464.1"/>
    <property type="molecule type" value="Genomic_DNA"/>
</dbReference>
<accession>A0A1E7FMW3</accession>
<feature type="region of interest" description="Disordered" evidence="1">
    <location>
        <begin position="176"/>
        <end position="266"/>
    </location>
</feature>
<feature type="compositionally biased region" description="Low complexity" evidence="1">
    <location>
        <begin position="183"/>
        <end position="195"/>
    </location>
</feature>
<evidence type="ECO:0000313" key="2">
    <source>
        <dbReference type="EMBL" id="OEU19464.1"/>
    </source>
</evidence>
<name>A0A1E7FMW3_9STRA</name>
<feature type="compositionally biased region" description="Polar residues" evidence="1">
    <location>
        <begin position="196"/>
        <end position="217"/>
    </location>
</feature>
<feature type="compositionally biased region" description="Low complexity" evidence="1">
    <location>
        <begin position="244"/>
        <end position="262"/>
    </location>
</feature>
<dbReference type="InParanoid" id="A0A1E7FMW3"/>
<feature type="compositionally biased region" description="Basic and acidic residues" evidence="1">
    <location>
        <begin position="119"/>
        <end position="128"/>
    </location>
</feature>
<feature type="compositionally biased region" description="Basic and acidic residues" evidence="1">
    <location>
        <begin position="136"/>
        <end position="146"/>
    </location>
</feature>
<proteinExistence type="predicted"/>
<keyword evidence="3" id="KW-1185">Reference proteome</keyword>
<evidence type="ECO:0000256" key="1">
    <source>
        <dbReference type="SAM" id="MobiDB-lite"/>
    </source>
</evidence>
<protein>
    <submittedName>
        <fullName evidence="2">Uncharacterized protein</fullName>
    </submittedName>
</protein>
<dbReference type="KEGG" id="fcy:FRACYDRAFT_235518"/>
<evidence type="ECO:0000313" key="3">
    <source>
        <dbReference type="Proteomes" id="UP000095751"/>
    </source>
</evidence>
<dbReference type="AlphaFoldDB" id="A0A1E7FMW3"/>
<feature type="compositionally biased region" description="Basic and acidic residues" evidence="1">
    <location>
        <begin position="219"/>
        <end position="238"/>
    </location>
</feature>
<sequence>MKDAATAAADSSIKSTRNSVAKTPSLIEIFSRAMSDCLDDEMVALNQDIKDDVFISGFKNLISVEFNYDEEFREDDNIIMGEGNRDYRQGNIPARKMKSNDDGGDDVSRLQSLVSVDQKTYEKNRDDTTTTSDAPSKNEHDDERSDFLIIGSKGQGIFNTMSMADIPSLIEFKPKKRRSRPNQYQHQHQKQQQQQDTTTIGSYNNGNSNKNRCSEQTTLEDHHGNQRQRMMEKNNDQHQHRHNQVNQNNQDITTNTTNTNTTASNGKEYRWRKRKIFYLLSFRNKNKD</sequence>
<organism evidence="2 3">
    <name type="scientific">Fragilariopsis cylindrus CCMP1102</name>
    <dbReference type="NCBI Taxonomy" id="635003"/>
    <lineage>
        <taxon>Eukaryota</taxon>
        <taxon>Sar</taxon>
        <taxon>Stramenopiles</taxon>
        <taxon>Ochrophyta</taxon>
        <taxon>Bacillariophyta</taxon>
        <taxon>Bacillariophyceae</taxon>
        <taxon>Bacillariophycidae</taxon>
        <taxon>Bacillariales</taxon>
        <taxon>Bacillariaceae</taxon>
        <taxon>Fragilariopsis</taxon>
    </lineage>
</organism>